<reference evidence="2" key="2">
    <citation type="submission" date="2017-12" db="EMBL/GenBank/DDBJ databases">
        <title>Genome sequence of the Bar-tailed Godwit (Limosa lapponica baueri).</title>
        <authorList>
            <person name="Lima N.C.B."/>
            <person name="Parody-Merino A.M."/>
            <person name="Battley P.F."/>
            <person name="Fidler A.E."/>
            <person name="Prosdocimi F."/>
        </authorList>
    </citation>
    <scope>NUCLEOTIDE SEQUENCE [LARGE SCALE GENOMIC DNA]</scope>
</reference>
<proteinExistence type="predicted"/>
<keyword evidence="2" id="KW-1185">Reference proteome</keyword>
<gene>
    <name evidence="1" type="ORF">llap_1787</name>
</gene>
<accession>A0A2I0UPH7</accession>
<name>A0A2I0UPH7_LIMLA</name>
<dbReference type="Proteomes" id="UP000233556">
    <property type="component" value="Unassembled WGS sequence"/>
</dbReference>
<protein>
    <submittedName>
        <fullName evidence="1">Uncharacterized protein</fullName>
    </submittedName>
</protein>
<sequence length="137" mass="15252">MDFCVVQQVQEASVIVTGCQLDQLPNKIHIKSDRLCKGFKRCVVMETALHGLWTGLEQSSFTYTSPAPLLSGFTSCFVTGTEDWKTYLECRKLFANPKHLIIDLGLPFKYIPTSLMSSEKITAGDSMAAGIMRFHAL</sequence>
<evidence type="ECO:0000313" key="2">
    <source>
        <dbReference type="Proteomes" id="UP000233556"/>
    </source>
</evidence>
<organism evidence="1 2">
    <name type="scientific">Limosa lapponica baueri</name>
    <dbReference type="NCBI Taxonomy" id="1758121"/>
    <lineage>
        <taxon>Eukaryota</taxon>
        <taxon>Metazoa</taxon>
        <taxon>Chordata</taxon>
        <taxon>Craniata</taxon>
        <taxon>Vertebrata</taxon>
        <taxon>Euteleostomi</taxon>
        <taxon>Archelosauria</taxon>
        <taxon>Archosauria</taxon>
        <taxon>Dinosauria</taxon>
        <taxon>Saurischia</taxon>
        <taxon>Theropoda</taxon>
        <taxon>Coelurosauria</taxon>
        <taxon>Aves</taxon>
        <taxon>Neognathae</taxon>
        <taxon>Neoaves</taxon>
        <taxon>Charadriiformes</taxon>
        <taxon>Scolopacidae</taxon>
        <taxon>Limosa</taxon>
    </lineage>
</organism>
<reference evidence="2" key="1">
    <citation type="submission" date="2017-11" db="EMBL/GenBank/DDBJ databases">
        <authorList>
            <person name="Lima N.C."/>
            <person name="Parody-Merino A.M."/>
            <person name="Battley P.F."/>
            <person name="Fidler A.E."/>
            <person name="Prosdocimi F."/>
        </authorList>
    </citation>
    <scope>NUCLEOTIDE SEQUENCE [LARGE SCALE GENOMIC DNA]</scope>
</reference>
<evidence type="ECO:0000313" key="1">
    <source>
        <dbReference type="EMBL" id="PKU47937.1"/>
    </source>
</evidence>
<dbReference type="EMBL" id="KZ505665">
    <property type="protein sequence ID" value="PKU47937.1"/>
    <property type="molecule type" value="Genomic_DNA"/>
</dbReference>
<dbReference type="AlphaFoldDB" id="A0A2I0UPH7"/>